<keyword evidence="6 7" id="KW-0472">Membrane</keyword>
<keyword evidence="5 7" id="KW-1133">Transmembrane helix</keyword>
<dbReference type="RefSeq" id="WP_154378946.1">
    <property type="nucleotide sequence ID" value="NZ_WKJJ01000017.1"/>
</dbReference>
<dbReference type="PANTHER" id="PTHR43744:SF12">
    <property type="entry name" value="ABC TRANSPORTER PERMEASE PROTEIN MG189-RELATED"/>
    <property type="match status" value="1"/>
</dbReference>
<evidence type="ECO:0000256" key="7">
    <source>
        <dbReference type="RuleBase" id="RU363032"/>
    </source>
</evidence>
<dbReference type="Proteomes" id="UP000446768">
    <property type="component" value="Unassembled WGS sequence"/>
</dbReference>
<evidence type="ECO:0000256" key="3">
    <source>
        <dbReference type="ARBA" id="ARBA00022475"/>
    </source>
</evidence>
<feature type="transmembrane region" description="Helical" evidence="7">
    <location>
        <begin position="12"/>
        <end position="31"/>
    </location>
</feature>
<name>A0A7X2LTT6_9BURK</name>
<feature type="transmembrane region" description="Helical" evidence="7">
    <location>
        <begin position="240"/>
        <end position="259"/>
    </location>
</feature>
<dbReference type="EMBL" id="WKJJ01000017">
    <property type="protein sequence ID" value="MRV74910.1"/>
    <property type="molecule type" value="Genomic_DNA"/>
</dbReference>
<feature type="transmembrane region" description="Helical" evidence="7">
    <location>
        <begin position="139"/>
        <end position="158"/>
    </location>
</feature>
<keyword evidence="4 7" id="KW-0812">Transmembrane</keyword>
<comment type="caution">
    <text evidence="9">The sequence shown here is derived from an EMBL/GenBank/DDBJ whole genome shotgun (WGS) entry which is preliminary data.</text>
</comment>
<feature type="domain" description="ABC transmembrane type-1" evidence="8">
    <location>
        <begin position="68"/>
        <end position="259"/>
    </location>
</feature>
<dbReference type="Gene3D" id="1.10.3720.10">
    <property type="entry name" value="MetI-like"/>
    <property type="match status" value="1"/>
</dbReference>
<dbReference type="CDD" id="cd06261">
    <property type="entry name" value="TM_PBP2"/>
    <property type="match status" value="1"/>
</dbReference>
<protein>
    <submittedName>
        <fullName evidence="9">ABC transporter permease subunit</fullName>
    </submittedName>
</protein>
<keyword evidence="2 7" id="KW-0813">Transport</keyword>
<dbReference type="InterPro" id="IPR000515">
    <property type="entry name" value="MetI-like"/>
</dbReference>
<comment type="similarity">
    <text evidence="7">Belongs to the binding-protein-dependent transport system permease family.</text>
</comment>
<evidence type="ECO:0000256" key="5">
    <source>
        <dbReference type="ARBA" id="ARBA00022989"/>
    </source>
</evidence>
<comment type="subcellular location">
    <subcellularLocation>
        <location evidence="1 7">Cell membrane</location>
        <topology evidence="1 7">Multi-pass membrane protein</topology>
    </subcellularLocation>
</comment>
<gene>
    <name evidence="9" type="ORF">GJ700_24660</name>
</gene>
<keyword evidence="3" id="KW-1003">Cell membrane</keyword>
<reference evidence="9 10" key="1">
    <citation type="submission" date="2019-11" db="EMBL/GenBank/DDBJ databases">
        <title>Novel species isolated from a subtropical stream in China.</title>
        <authorList>
            <person name="Lu H."/>
        </authorList>
    </citation>
    <scope>NUCLEOTIDE SEQUENCE [LARGE SCALE GENOMIC DNA]</scope>
    <source>
        <strain evidence="9 10">FT92W</strain>
    </source>
</reference>
<feature type="transmembrane region" description="Helical" evidence="7">
    <location>
        <begin position="103"/>
        <end position="127"/>
    </location>
</feature>
<dbReference type="AlphaFoldDB" id="A0A7X2LTT6"/>
<feature type="transmembrane region" description="Helical" evidence="7">
    <location>
        <begin position="179"/>
        <end position="203"/>
    </location>
</feature>
<evidence type="ECO:0000313" key="10">
    <source>
        <dbReference type="Proteomes" id="UP000446768"/>
    </source>
</evidence>
<dbReference type="GO" id="GO:0005886">
    <property type="term" value="C:plasma membrane"/>
    <property type="evidence" value="ECO:0007669"/>
    <property type="project" value="UniProtKB-SubCell"/>
</dbReference>
<dbReference type="PROSITE" id="PS50928">
    <property type="entry name" value="ABC_TM1"/>
    <property type="match status" value="1"/>
</dbReference>
<evidence type="ECO:0000313" key="9">
    <source>
        <dbReference type="EMBL" id="MRV74910.1"/>
    </source>
</evidence>
<evidence type="ECO:0000256" key="1">
    <source>
        <dbReference type="ARBA" id="ARBA00004651"/>
    </source>
</evidence>
<dbReference type="InterPro" id="IPR035906">
    <property type="entry name" value="MetI-like_sf"/>
</dbReference>
<proteinExistence type="inferred from homology"/>
<dbReference type="SUPFAM" id="SSF161098">
    <property type="entry name" value="MetI-like"/>
    <property type="match status" value="1"/>
</dbReference>
<sequence length="274" mass="30496">MKRPSYAAGALYAVLAGYSLLTLAPFAWAILTSLKSPLEIAVAGSIWPQAPTLAAYEAILRGPFYQWLWNSFSVALAVTLLNLVFNTMAGYALARFRFRGRGLLFQTLMLLVMVPSQVTMIPAYMIVARMGLVDTHLSVILTSAVSIAYIFMMRQFFINFPVEIEEAATLDGSGPFDRFFRIVLPMAKPALATQAIFVFMSIWNEFMKPLLFISSVDRYLLTQGLNAVAKQYAKSSSWNLVMAGSVISILPILFIYIVLNRRFLSINDQSSGIK</sequence>
<evidence type="ECO:0000256" key="2">
    <source>
        <dbReference type="ARBA" id="ARBA00022448"/>
    </source>
</evidence>
<evidence type="ECO:0000256" key="6">
    <source>
        <dbReference type="ARBA" id="ARBA00023136"/>
    </source>
</evidence>
<dbReference type="Pfam" id="PF00528">
    <property type="entry name" value="BPD_transp_1"/>
    <property type="match status" value="1"/>
</dbReference>
<accession>A0A7X2LTT6</accession>
<feature type="transmembrane region" description="Helical" evidence="7">
    <location>
        <begin position="67"/>
        <end position="91"/>
    </location>
</feature>
<evidence type="ECO:0000259" key="8">
    <source>
        <dbReference type="PROSITE" id="PS50928"/>
    </source>
</evidence>
<dbReference type="GO" id="GO:0055085">
    <property type="term" value="P:transmembrane transport"/>
    <property type="evidence" value="ECO:0007669"/>
    <property type="project" value="InterPro"/>
</dbReference>
<dbReference type="PANTHER" id="PTHR43744">
    <property type="entry name" value="ABC TRANSPORTER PERMEASE PROTEIN MG189-RELATED-RELATED"/>
    <property type="match status" value="1"/>
</dbReference>
<organism evidence="9 10">
    <name type="scientific">Pseudoduganella rivuli</name>
    <dbReference type="NCBI Taxonomy" id="2666085"/>
    <lineage>
        <taxon>Bacteria</taxon>
        <taxon>Pseudomonadati</taxon>
        <taxon>Pseudomonadota</taxon>
        <taxon>Betaproteobacteria</taxon>
        <taxon>Burkholderiales</taxon>
        <taxon>Oxalobacteraceae</taxon>
        <taxon>Telluria group</taxon>
        <taxon>Pseudoduganella</taxon>
    </lineage>
</organism>
<keyword evidence="10" id="KW-1185">Reference proteome</keyword>
<evidence type="ECO:0000256" key="4">
    <source>
        <dbReference type="ARBA" id="ARBA00022692"/>
    </source>
</evidence>